<dbReference type="Pfam" id="PF12706">
    <property type="entry name" value="Lactamase_B_2"/>
    <property type="match status" value="1"/>
</dbReference>
<dbReference type="SUPFAM" id="SSF56281">
    <property type="entry name" value="Metallo-hydrolase/oxidoreductase"/>
    <property type="match status" value="1"/>
</dbReference>
<dbReference type="InterPro" id="IPR001279">
    <property type="entry name" value="Metallo-B-lactamas"/>
</dbReference>
<dbReference type="Gene3D" id="3.60.15.10">
    <property type="entry name" value="Ribonuclease Z/Hydroxyacylglutathione hydrolase-like"/>
    <property type="match status" value="1"/>
</dbReference>
<dbReference type="EMBL" id="FMZZ01000001">
    <property type="protein sequence ID" value="SDC08565.1"/>
    <property type="molecule type" value="Genomic_DNA"/>
</dbReference>
<name>A0A1G6IRB1_9PSEU</name>
<dbReference type="PANTHER" id="PTHR15032:SF36">
    <property type="entry name" value="METALLO-BETA-LACTAMASE DOMAIN-CONTAINING PROTEIN"/>
    <property type="match status" value="1"/>
</dbReference>
<protein>
    <submittedName>
        <fullName evidence="2">L-ascorbate metabolism protein UlaG, beta-lactamase superfamily</fullName>
    </submittedName>
</protein>
<gene>
    <name evidence="2" type="ORF">SAMN05216174_10152</name>
</gene>
<feature type="domain" description="Metallo-beta-lactamase" evidence="1">
    <location>
        <begin position="77"/>
        <end position="266"/>
    </location>
</feature>
<evidence type="ECO:0000313" key="2">
    <source>
        <dbReference type="EMBL" id="SDC08565.1"/>
    </source>
</evidence>
<reference evidence="3" key="1">
    <citation type="submission" date="2016-10" db="EMBL/GenBank/DDBJ databases">
        <authorList>
            <person name="Varghese N."/>
            <person name="Submissions S."/>
        </authorList>
    </citation>
    <scope>NUCLEOTIDE SEQUENCE [LARGE SCALE GENOMIC DNA]</scope>
    <source>
        <strain evidence="3">IBRC-M 10403</strain>
    </source>
</reference>
<dbReference type="Proteomes" id="UP000199501">
    <property type="component" value="Unassembled WGS sequence"/>
</dbReference>
<dbReference type="GO" id="GO:0005737">
    <property type="term" value="C:cytoplasm"/>
    <property type="evidence" value="ECO:0007669"/>
    <property type="project" value="TreeGrafter"/>
</dbReference>
<dbReference type="AlphaFoldDB" id="A0A1G6IRB1"/>
<evidence type="ECO:0000259" key="1">
    <source>
        <dbReference type="Pfam" id="PF12706"/>
    </source>
</evidence>
<sequence>MADRVWPASFADRLTSPLPGVGDVVRVLRTGGFRGPTDQAHRIPATRAALPEVAAAEAALTWVGHASYVIRMGGACVLADPVWSDRIPGTPRRITPPGVAWESLPRVDAVVISHNHYDHLDLPTLRRLPGDTPLLVPGGSGKWFARRGFTGVVEFDWWESATVAGVAFDFVPAHHWSRRGLRDTCASLWGGWVMTAGGVRVYHAGDTGYGHWFAEIGDRYPGIDVAMLPIGAYEPRWFMSPVHMDPDEAVRALGDLGARRLASMHWGTFVLTREPVAEPLDRVRAAWAATGRPAEDLWDLAVGETRVLRPPPLS</sequence>
<evidence type="ECO:0000313" key="3">
    <source>
        <dbReference type="Proteomes" id="UP000199501"/>
    </source>
</evidence>
<dbReference type="GO" id="GO:0070290">
    <property type="term" value="F:N-acylphosphatidylethanolamine-specific phospholipase D activity"/>
    <property type="evidence" value="ECO:0007669"/>
    <property type="project" value="InterPro"/>
</dbReference>
<proteinExistence type="predicted"/>
<dbReference type="STRING" id="1271860.SAMN05216174_10152"/>
<dbReference type="InterPro" id="IPR036866">
    <property type="entry name" value="RibonucZ/Hydroxyglut_hydro"/>
</dbReference>
<organism evidence="2 3">
    <name type="scientific">Actinokineospora iranica</name>
    <dbReference type="NCBI Taxonomy" id="1271860"/>
    <lineage>
        <taxon>Bacteria</taxon>
        <taxon>Bacillati</taxon>
        <taxon>Actinomycetota</taxon>
        <taxon>Actinomycetes</taxon>
        <taxon>Pseudonocardiales</taxon>
        <taxon>Pseudonocardiaceae</taxon>
        <taxon>Actinokineospora</taxon>
    </lineage>
</organism>
<dbReference type="GO" id="GO:0008270">
    <property type="term" value="F:zinc ion binding"/>
    <property type="evidence" value="ECO:0007669"/>
    <property type="project" value="InterPro"/>
</dbReference>
<accession>A0A1G6IRB1</accession>
<dbReference type="PIRSF" id="PIRSF038896">
    <property type="entry name" value="NAPE-PLD"/>
    <property type="match status" value="1"/>
</dbReference>
<keyword evidence="3" id="KW-1185">Reference proteome</keyword>
<dbReference type="RefSeq" id="WP_228771248.1">
    <property type="nucleotide sequence ID" value="NZ_FMZZ01000001.1"/>
</dbReference>
<dbReference type="PANTHER" id="PTHR15032">
    <property type="entry name" value="N-ACYL-PHOSPHATIDYLETHANOLAMINE-HYDROLYZING PHOSPHOLIPASE D"/>
    <property type="match status" value="1"/>
</dbReference>
<dbReference type="InterPro" id="IPR024884">
    <property type="entry name" value="NAPE-PLD"/>
</dbReference>